<dbReference type="Proteomes" id="UP000813385">
    <property type="component" value="Unassembled WGS sequence"/>
</dbReference>
<keyword evidence="3" id="KW-0812">Transmembrane</keyword>
<keyword evidence="4" id="KW-0131">Cell cycle</keyword>
<dbReference type="InterPro" id="IPR029052">
    <property type="entry name" value="Metallo-depent_PP-like"/>
</dbReference>
<proteinExistence type="predicted"/>
<feature type="region of interest" description="Disordered" evidence="2">
    <location>
        <begin position="576"/>
        <end position="650"/>
    </location>
</feature>
<dbReference type="PANTHER" id="PTHR13315">
    <property type="entry name" value="METALLO PHOSPHOESTERASE RELATED"/>
    <property type="match status" value="1"/>
</dbReference>
<evidence type="ECO:0000256" key="3">
    <source>
        <dbReference type="SAM" id="Phobius"/>
    </source>
</evidence>
<feature type="transmembrane region" description="Helical" evidence="3">
    <location>
        <begin position="75"/>
        <end position="98"/>
    </location>
</feature>
<dbReference type="GO" id="GO:0051301">
    <property type="term" value="P:cell division"/>
    <property type="evidence" value="ECO:0007669"/>
    <property type="project" value="UniProtKB-KW"/>
</dbReference>
<dbReference type="GO" id="GO:0006506">
    <property type="term" value="P:GPI anchor biosynthetic process"/>
    <property type="evidence" value="ECO:0007669"/>
    <property type="project" value="InterPro"/>
</dbReference>
<name>A0A8K0TMW1_9PEZI</name>
<keyword evidence="1 3" id="KW-0472">Membrane</keyword>
<comment type="caution">
    <text evidence="4">The sequence shown here is derived from an EMBL/GenBank/DDBJ whole genome shotgun (WGS) entry which is preliminary data.</text>
</comment>
<feature type="transmembrane region" description="Helical" evidence="3">
    <location>
        <begin position="689"/>
        <end position="713"/>
    </location>
</feature>
<dbReference type="GO" id="GO:0005783">
    <property type="term" value="C:endoplasmic reticulum"/>
    <property type="evidence" value="ECO:0007669"/>
    <property type="project" value="TreeGrafter"/>
</dbReference>
<evidence type="ECO:0000313" key="5">
    <source>
        <dbReference type="Proteomes" id="UP000813385"/>
    </source>
</evidence>
<feature type="transmembrane region" description="Helical" evidence="3">
    <location>
        <begin position="534"/>
        <end position="554"/>
    </location>
</feature>
<feature type="compositionally biased region" description="Low complexity" evidence="2">
    <location>
        <begin position="593"/>
        <end position="622"/>
    </location>
</feature>
<reference evidence="4" key="1">
    <citation type="journal article" date="2021" name="Nat. Commun.">
        <title>Genetic determinants of endophytism in the Arabidopsis root mycobiome.</title>
        <authorList>
            <person name="Mesny F."/>
            <person name="Miyauchi S."/>
            <person name="Thiergart T."/>
            <person name="Pickel B."/>
            <person name="Atanasova L."/>
            <person name="Karlsson M."/>
            <person name="Huettel B."/>
            <person name="Barry K.W."/>
            <person name="Haridas S."/>
            <person name="Chen C."/>
            <person name="Bauer D."/>
            <person name="Andreopoulos W."/>
            <person name="Pangilinan J."/>
            <person name="LaButti K."/>
            <person name="Riley R."/>
            <person name="Lipzen A."/>
            <person name="Clum A."/>
            <person name="Drula E."/>
            <person name="Henrissat B."/>
            <person name="Kohler A."/>
            <person name="Grigoriev I.V."/>
            <person name="Martin F.M."/>
            <person name="Hacquard S."/>
        </authorList>
    </citation>
    <scope>NUCLEOTIDE SEQUENCE</scope>
    <source>
        <strain evidence="4">MPI-CAGE-AT-0016</strain>
    </source>
</reference>
<dbReference type="AlphaFoldDB" id="A0A8K0TMW1"/>
<evidence type="ECO:0000313" key="4">
    <source>
        <dbReference type="EMBL" id="KAH7375234.1"/>
    </source>
</evidence>
<keyword evidence="3" id="KW-1133">Transmembrane helix</keyword>
<dbReference type="OrthoDB" id="5977743at2759"/>
<evidence type="ECO:0000256" key="2">
    <source>
        <dbReference type="SAM" id="MobiDB-lite"/>
    </source>
</evidence>
<organism evidence="4 5">
    <name type="scientific">Plectosphaerella cucumerina</name>
    <dbReference type="NCBI Taxonomy" id="40658"/>
    <lineage>
        <taxon>Eukaryota</taxon>
        <taxon>Fungi</taxon>
        <taxon>Dikarya</taxon>
        <taxon>Ascomycota</taxon>
        <taxon>Pezizomycotina</taxon>
        <taxon>Sordariomycetes</taxon>
        <taxon>Hypocreomycetidae</taxon>
        <taxon>Glomerellales</taxon>
        <taxon>Plectosphaerellaceae</taxon>
        <taxon>Plectosphaerella</taxon>
    </lineage>
</organism>
<dbReference type="InterPro" id="IPR033308">
    <property type="entry name" value="PGAP5/Cdc1/Ted1"/>
</dbReference>
<sequence>MAPPYSNGYSPNQAFMPRRRGNDFQSRALQLVQGFLRTLQTLWLRLQRRGGPGNMSDLGARASWQLRQNLTARRILSFPHLLVVLWMLFMLWGEYWIFGSKVDACRWEKWEKWPAGSNPHHLVLVADPQLIDPHSYPDRAWIVNELTVLITDNYLRKGYRQLQQKLQPDSVFFLGDLFDGGREWKTAVGEFRDPTWAEGRRPKNERKLLDEWHRKYGENYWLREYARFGALFIDTWLLGGTGAGAWQRGRKLVASLPGNHDLGFGDEVKVSVRDRFSAFFGDVNRVDVVGNHTIVSVDSVSMSAGSSDMVGRVDLKPIYQPTDEFLQSVKTTKRRAVERELRFWKGQPEELSYRHEVEDITKADVDHFPSLKSDDNKVADFPTILLTHVPLYRDPGTPCGPMREHWPPLPRPAGQKEPVKPDHRNAISVSKGYQYQNVLSEDDSVRLIKSIGNVKHVFSGDDHDYCEVVHSDRKDNVREITVKSMSMAMGVPTPGFLMVSLFNPVDEHGRPLPGAPAQTMQTHLCLLPNQLGTFIKYAAFIVVCLAAIVLRAILIPILGLTPFTLSADPSAGPLPSLLPSYKDKKEDDGGNGHHPSSSATSGSSKHLGSRLSSSRARSGSLSVDEGGPAPRTPSRGRKSRHDAGGKWGWGGGRGPRIDIYRDDGLYDGGKSRSVWKSSSGRPRAGSLSLIVREILACTWRVAWMVVLFFIYLLRSG</sequence>
<evidence type="ECO:0000256" key="1">
    <source>
        <dbReference type="ARBA" id="ARBA00023136"/>
    </source>
</evidence>
<dbReference type="PANTHER" id="PTHR13315:SF4">
    <property type="entry name" value="METALLOPHOSPHOESTERASE, ISOFORM E"/>
    <property type="match status" value="1"/>
</dbReference>
<accession>A0A8K0TMW1</accession>
<protein>
    <submittedName>
        <fullName evidence="4">Cell division control protein</fullName>
    </submittedName>
</protein>
<keyword evidence="5" id="KW-1185">Reference proteome</keyword>
<dbReference type="EMBL" id="JAGPXD010000001">
    <property type="protein sequence ID" value="KAH7375234.1"/>
    <property type="molecule type" value="Genomic_DNA"/>
</dbReference>
<dbReference type="SUPFAM" id="SSF56300">
    <property type="entry name" value="Metallo-dependent phosphatases"/>
    <property type="match status" value="1"/>
</dbReference>
<feature type="compositionally biased region" description="Basic and acidic residues" evidence="2">
    <location>
        <begin position="581"/>
        <end position="591"/>
    </location>
</feature>
<gene>
    <name evidence="4" type="ORF">B0T11DRAFT_219604</name>
</gene>
<keyword evidence="4" id="KW-0132">Cell division</keyword>
<dbReference type="GO" id="GO:0016020">
    <property type="term" value="C:membrane"/>
    <property type="evidence" value="ECO:0007669"/>
    <property type="project" value="GOC"/>
</dbReference>